<keyword evidence="4 7" id="KW-1133">Transmembrane helix</keyword>
<dbReference type="FunCoup" id="A2FEC0">
    <property type="interactions" value="391"/>
</dbReference>
<dbReference type="OMA" id="ENWVGPR"/>
<dbReference type="InterPro" id="IPR005045">
    <property type="entry name" value="CDC50/LEM3_fam"/>
</dbReference>
<comment type="similarity">
    <text evidence="2 6">Belongs to the CDC50/LEM3 family.</text>
</comment>
<dbReference type="PANTHER" id="PTHR10926:SF0">
    <property type="entry name" value="CDC50, ISOFORM A"/>
    <property type="match status" value="1"/>
</dbReference>
<dbReference type="GO" id="GO:0005783">
    <property type="term" value="C:endoplasmic reticulum"/>
    <property type="evidence" value="ECO:0000318"/>
    <property type="project" value="GO_Central"/>
</dbReference>
<dbReference type="RefSeq" id="XP_001309690.1">
    <property type="nucleotide sequence ID" value="XM_001309689.1"/>
</dbReference>
<reference evidence="8" key="1">
    <citation type="submission" date="2006-10" db="EMBL/GenBank/DDBJ databases">
        <authorList>
            <person name="Amadeo P."/>
            <person name="Zhao Q."/>
            <person name="Wortman J."/>
            <person name="Fraser-Liggett C."/>
            <person name="Carlton J."/>
        </authorList>
    </citation>
    <scope>NUCLEOTIDE SEQUENCE</scope>
    <source>
        <strain evidence="8">G3</strain>
    </source>
</reference>
<keyword evidence="9" id="KW-1185">Reference proteome</keyword>
<dbReference type="InParanoid" id="A2FEC0"/>
<evidence type="ECO:0000256" key="7">
    <source>
        <dbReference type="SAM" id="Phobius"/>
    </source>
</evidence>
<accession>A2FEC0</accession>
<protein>
    <submittedName>
        <fullName evidence="8">Uncharacterized protein</fullName>
    </submittedName>
</protein>
<evidence type="ECO:0000256" key="6">
    <source>
        <dbReference type="PIRNR" id="PIRNR015840"/>
    </source>
</evidence>
<dbReference type="GO" id="GO:0005886">
    <property type="term" value="C:plasma membrane"/>
    <property type="evidence" value="ECO:0000318"/>
    <property type="project" value="GO_Central"/>
</dbReference>
<dbReference type="VEuPathDB" id="TrichDB:TVAG_288610"/>
<feature type="transmembrane region" description="Helical" evidence="7">
    <location>
        <begin position="268"/>
        <end position="294"/>
    </location>
</feature>
<evidence type="ECO:0000256" key="5">
    <source>
        <dbReference type="ARBA" id="ARBA00023136"/>
    </source>
</evidence>
<reference evidence="8" key="2">
    <citation type="journal article" date="2007" name="Science">
        <title>Draft genome sequence of the sexually transmitted pathogen Trichomonas vaginalis.</title>
        <authorList>
            <person name="Carlton J.M."/>
            <person name="Hirt R.P."/>
            <person name="Silva J.C."/>
            <person name="Delcher A.L."/>
            <person name="Schatz M."/>
            <person name="Zhao Q."/>
            <person name="Wortman J.R."/>
            <person name="Bidwell S.L."/>
            <person name="Alsmark U.C.M."/>
            <person name="Besteiro S."/>
            <person name="Sicheritz-Ponten T."/>
            <person name="Noel C.J."/>
            <person name="Dacks J.B."/>
            <person name="Foster P.G."/>
            <person name="Simillion C."/>
            <person name="Van de Peer Y."/>
            <person name="Miranda-Saavedra D."/>
            <person name="Barton G.J."/>
            <person name="Westrop G.D."/>
            <person name="Mueller S."/>
            <person name="Dessi D."/>
            <person name="Fiori P.L."/>
            <person name="Ren Q."/>
            <person name="Paulsen I."/>
            <person name="Zhang H."/>
            <person name="Bastida-Corcuera F.D."/>
            <person name="Simoes-Barbosa A."/>
            <person name="Brown M.T."/>
            <person name="Hayes R.D."/>
            <person name="Mukherjee M."/>
            <person name="Okumura C.Y."/>
            <person name="Schneider R."/>
            <person name="Smith A.J."/>
            <person name="Vanacova S."/>
            <person name="Villalvazo M."/>
            <person name="Haas B.J."/>
            <person name="Pertea M."/>
            <person name="Feldblyum T.V."/>
            <person name="Utterback T.R."/>
            <person name="Shu C.L."/>
            <person name="Osoegawa K."/>
            <person name="de Jong P.J."/>
            <person name="Hrdy I."/>
            <person name="Horvathova L."/>
            <person name="Zubacova Z."/>
            <person name="Dolezal P."/>
            <person name="Malik S.B."/>
            <person name="Logsdon J.M. Jr."/>
            <person name="Henze K."/>
            <person name="Gupta A."/>
            <person name="Wang C.C."/>
            <person name="Dunne R.L."/>
            <person name="Upcroft J.A."/>
            <person name="Upcroft P."/>
            <person name="White O."/>
            <person name="Salzberg S.L."/>
            <person name="Tang P."/>
            <person name="Chiu C.-H."/>
            <person name="Lee Y.-S."/>
            <person name="Embley T.M."/>
            <person name="Coombs G.H."/>
            <person name="Mottram J.C."/>
            <person name="Tachezy J."/>
            <person name="Fraser-Liggett C.M."/>
            <person name="Johnson P.J."/>
        </authorList>
    </citation>
    <scope>NUCLEOTIDE SEQUENCE [LARGE SCALE GENOMIC DNA]</scope>
    <source>
        <strain evidence="8">G3</strain>
    </source>
</reference>
<dbReference type="eggNOG" id="KOG2952">
    <property type="taxonomic scope" value="Eukaryota"/>
</dbReference>
<feature type="transmembrane region" description="Helical" evidence="7">
    <location>
        <begin position="26"/>
        <end position="50"/>
    </location>
</feature>
<evidence type="ECO:0000256" key="3">
    <source>
        <dbReference type="ARBA" id="ARBA00022692"/>
    </source>
</evidence>
<dbReference type="OrthoDB" id="340608at2759"/>
<proteinExistence type="inferred from homology"/>
<keyword evidence="3 7" id="KW-0812">Transmembrane</keyword>
<evidence type="ECO:0000313" key="9">
    <source>
        <dbReference type="Proteomes" id="UP000001542"/>
    </source>
</evidence>
<evidence type="ECO:0000313" key="8">
    <source>
        <dbReference type="EMBL" id="EAX96760.1"/>
    </source>
</evidence>
<evidence type="ECO:0000256" key="4">
    <source>
        <dbReference type="ARBA" id="ARBA00022989"/>
    </source>
</evidence>
<name>A2FEC0_TRIV3</name>
<dbReference type="EMBL" id="DS113745">
    <property type="protein sequence ID" value="EAX96760.1"/>
    <property type="molecule type" value="Genomic_DNA"/>
</dbReference>
<sequence length="319" mass="36200">MESYFNTKDSKFAQQALPAFRPMLTLARMMIVLGIFAIISFVLGPLLLVVNKKLPYYEKRYDDICELGGVCNVTFHIDSKIKGELRIKYKLTNFHQNHNQFVSSRGISQLKGEYVGFSDMLNCKPLRSINDSSSKENWILPCGLSAWSVFNDTFTILSSDPGFKETGITSSSDVDSFYKPLSSEYKTGYKWLENNTLFPGAQTNEHFIEWMRAGATSTVQKNYAICKDCELAKGDFTIQITNNYPQSFFDGKKYLVLEKNSFAGSKSLFLGVLFIVLAILCTIFIFILILMKVIRPRKLGDENMIETIIEQNKEAAISK</sequence>
<evidence type="ECO:0000256" key="1">
    <source>
        <dbReference type="ARBA" id="ARBA00004141"/>
    </source>
</evidence>
<keyword evidence="5 6" id="KW-0472">Membrane</keyword>
<dbReference type="AlphaFoldDB" id="A2FEC0"/>
<dbReference type="PANTHER" id="PTHR10926">
    <property type="entry name" value="CELL CYCLE CONTROL PROTEIN 50"/>
    <property type="match status" value="1"/>
</dbReference>
<comment type="subcellular location">
    <subcellularLocation>
        <location evidence="1">Membrane</location>
        <topology evidence="1">Multi-pass membrane protein</topology>
    </subcellularLocation>
</comment>
<dbReference type="Proteomes" id="UP000001542">
    <property type="component" value="Unassembled WGS sequence"/>
</dbReference>
<evidence type="ECO:0000256" key="2">
    <source>
        <dbReference type="ARBA" id="ARBA00009457"/>
    </source>
</evidence>
<dbReference type="STRING" id="5722.A2FEC0"/>
<organism evidence="8 9">
    <name type="scientific">Trichomonas vaginalis (strain ATCC PRA-98 / G3)</name>
    <dbReference type="NCBI Taxonomy" id="412133"/>
    <lineage>
        <taxon>Eukaryota</taxon>
        <taxon>Metamonada</taxon>
        <taxon>Parabasalia</taxon>
        <taxon>Trichomonadida</taxon>
        <taxon>Trichomonadidae</taxon>
        <taxon>Trichomonas</taxon>
    </lineage>
</organism>
<dbReference type="Pfam" id="PF03381">
    <property type="entry name" value="CDC50"/>
    <property type="match status" value="1"/>
</dbReference>
<dbReference type="VEuPathDB" id="TrichDB:TVAGG3_0545680"/>
<dbReference type="KEGG" id="tva:4754535"/>
<dbReference type="SMR" id="A2FEC0"/>
<dbReference type="PIRSF" id="PIRSF015840">
    <property type="entry name" value="DUF284_TM_euk"/>
    <property type="match status" value="1"/>
</dbReference>
<gene>
    <name evidence="8" type="ORF">TVAG_288610</name>
</gene>
<dbReference type="GO" id="GO:0005794">
    <property type="term" value="C:Golgi apparatus"/>
    <property type="evidence" value="ECO:0000318"/>
    <property type="project" value="GO_Central"/>
</dbReference>